<dbReference type="PANTHER" id="PTHR36509:SF2">
    <property type="entry name" value="BLL3101 PROTEIN"/>
    <property type="match status" value="1"/>
</dbReference>
<dbReference type="RefSeq" id="WP_033365527.1">
    <property type="nucleotide sequence ID" value="NZ_CP073767.1"/>
</dbReference>
<feature type="domain" description="DUF1214" evidence="1">
    <location>
        <begin position="309"/>
        <end position="414"/>
    </location>
</feature>
<dbReference type="InterPro" id="IPR037049">
    <property type="entry name" value="DUF1214_C_sf"/>
</dbReference>
<evidence type="ECO:0000313" key="3">
    <source>
        <dbReference type="EMBL" id="UWZ53701.1"/>
    </source>
</evidence>
<dbReference type="Pfam" id="PF06863">
    <property type="entry name" value="DUF1254"/>
    <property type="match status" value="1"/>
</dbReference>
<proteinExistence type="predicted"/>
<dbReference type="InterPro" id="IPR037050">
    <property type="entry name" value="DUF1254_sf"/>
</dbReference>
<dbReference type="SUPFAM" id="SSF160935">
    <property type="entry name" value="VPA0735-like"/>
    <property type="match status" value="1"/>
</dbReference>
<dbReference type="Proteomes" id="UP001058003">
    <property type="component" value="Chromosome"/>
</dbReference>
<dbReference type="InterPro" id="IPR010621">
    <property type="entry name" value="DUF1214"/>
</dbReference>
<name>A0A9Q9IDE7_9ACTN</name>
<protein>
    <submittedName>
        <fullName evidence="3">DUF1254 domain-containing protein</fullName>
    </submittedName>
</protein>
<dbReference type="AlphaFoldDB" id="A0A9Q9IDE7"/>
<dbReference type="EMBL" id="CP073767">
    <property type="protein sequence ID" value="UWZ53701.1"/>
    <property type="molecule type" value="Genomic_DNA"/>
</dbReference>
<dbReference type="OrthoDB" id="40820at2"/>
<gene>
    <name evidence="3" type="ORF">Daura_45530</name>
</gene>
<keyword evidence="4" id="KW-1185">Reference proteome</keyword>
<accession>A0A9Q9IDE7</accession>
<sequence>MDLRAMDLTTLAAEAFQYGYPLLTSLAAVERDHGAFNTFTHQRHFDDQRNANPDLLYSTARLDLSGGPLWLGVPDTGDRYHVLQFVDAWTDNFAYVGRRSTGTGEREFLLVPPGWAGREAPGAQVIRIPTMVTTLIGRFACRGADDAAEVHALQDALRIDPLYPQVPLDGLPHPQPGVPEDLLFFETLRRSLAAFPPSPAERRYQRRFASIGLLEPGPSPYTGAPRELRETLRDGLAAGREQLEEAATTRHAGLVNGWTNDLHLFDFNLDYFEVGTLDTPEWTMPDRDEAHLMRAVAARTGLWGNHAYEAVAPTVHKDRDGERLTGAHRYEVHFDEPPPAEAGWSLTVYDVPGSRPVPNQLDRRAIGAATPGLRRDPDGSLTIRIQHERPDDDTNWLPAPEGGFRPVLRMYQPGPPVLRGEFRPPPIVKV</sequence>
<dbReference type="Gene3D" id="2.60.40.1610">
    <property type="entry name" value="Domain of unknown function DUF1254"/>
    <property type="match status" value="1"/>
</dbReference>
<dbReference type="InterPro" id="IPR010679">
    <property type="entry name" value="DUF1254"/>
</dbReference>
<evidence type="ECO:0000259" key="1">
    <source>
        <dbReference type="Pfam" id="PF06742"/>
    </source>
</evidence>
<feature type="domain" description="DUF1254" evidence="2">
    <location>
        <begin position="36"/>
        <end position="161"/>
    </location>
</feature>
<evidence type="ECO:0000259" key="2">
    <source>
        <dbReference type="Pfam" id="PF06863"/>
    </source>
</evidence>
<dbReference type="Pfam" id="PF06742">
    <property type="entry name" value="DUF1214"/>
    <property type="match status" value="1"/>
</dbReference>
<dbReference type="KEGG" id="daur:Daura_45530"/>
<dbReference type="PANTHER" id="PTHR36509">
    <property type="entry name" value="BLL3101 PROTEIN"/>
    <property type="match status" value="1"/>
</dbReference>
<evidence type="ECO:0000313" key="4">
    <source>
        <dbReference type="Proteomes" id="UP001058003"/>
    </source>
</evidence>
<reference evidence="3" key="1">
    <citation type="submission" date="2021-04" db="EMBL/GenBank/DDBJ databases">
        <title>Dactylosporangium aurantiacum NRRL B-8018 full assembly.</title>
        <authorList>
            <person name="Hartkoorn R.C."/>
            <person name="Beaudoing E."/>
            <person name="Hot D."/>
        </authorList>
    </citation>
    <scope>NUCLEOTIDE SEQUENCE</scope>
    <source>
        <strain evidence="3">NRRL B-8018</strain>
    </source>
</reference>
<dbReference type="Gene3D" id="2.60.120.600">
    <property type="entry name" value="Domain of unknown function DUF1214, C-terminal domain"/>
    <property type="match status" value="1"/>
</dbReference>
<organism evidence="3 4">
    <name type="scientific">Dactylosporangium aurantiacum</name>
    <dbReference type="NCBI Taxonomy" id="35754"/>
    <lineage>
        <taxon>Bacteria</taxon>
        <taxon>Bacillati</taxon>
        <taxon>Actinomycetota</taxon>
        <taxon>Actinomycetes</taxon>
        <taxon>Micromonosporales</taxon>
        <taxon>Micromonosporaceae</taxon>
        <taxon>Dactylosporangium</taxon>
    </lineage>
</organism>